<name>A0A2N5SDD5_9BASI</name>
<dbReference type="GO" id="GO:1990456">
    <property type="term" value="P:mitochondrion-endoplasmic reticulum membrane tethering"/>
    <property type="evidence" value="ECO:0007669"/>
    <property type="project" value="TreeGrafter"/>
</dbReference>
<dbReference type="Pfam" id="PF14223">
    <property type="entry name" value="Retrotran_gag_2"/>
    <property type="match status" value="1"/>
</dbReference>
<sequence length="265" mass="29637">MTSKVNWETEILLTSENYALWLLPMKAKLHKLKSLNIVTGAVVCPNPKANKANAQLYTQLNEDAYIEIIQHLNQENLALVSTNLPAKDEFTGYALWQLLKAQYSGSNLTSQTTALKTFLVLEYDNPKTFMLLVCADNQKITLSGLIMDDQVKNILMLDKLPKPFHNFKTNISTHFETKPSNTDSPSALLSLTKSTSTCIHCKKPGHQSAKCWIKHPGKAPRTEAAHLTIQENYNQAQAQSKSLSDPTNFSYFCTANGVCHHVDEI</sequence>
<dbReference type="PANTHER" id="PTHR28204:SF1">
    <property type="entry name" value="MITOCHONDRIAL DISTRIBUTION AND MORPHOLOGY PROTEIN 12"/>
    <property type="match status" value="1"/>
</dbReference>
<dbReference type="PANTHER" id="PTHR28204">
    <property type="entry name" value="MITOCHONDRIAL DISTRIBUTION AND MORPHOLOGY PROTEIN 12"/>
    <property type="match status" value="1"/>
</dbReference>
<accession>A0A2N5SDD5</accession>
<gene>
    <name evidence="2" type="ORF">PCASD_19829</name>
</gene>
<evidence type="ECO:0000313" key="3">
    <source>
        <dbReference type="Proteomes" id="UP000235392"/>
    </source>
</evidence>
<dbReference type="GO" id="GO:0032865">
    <property type="term" value="C:ERMES complex"/>
    <property type="evidence" value="ECO:0007669"/>
    <property type="project" value="InterPro"/>
</dbReference>
<dbReference type="GO" id="GO:0007005">
    <property type="term" value="P:mitochondrion organization"/>
    <property type="evidence" value="ECO:0007669"/>
    <property type="project" value="InterPro"/>
</dbReference>
<proteinExistence type="predicted"/>
<evidence type="ECO:0000313" key="2">
    <source>
        <dbReference type="EMBL" id="PLW11267.1"/>
    </source>
</evidence>
<organism evidence="2 3">
    <name type="scientific">Puccinia coronata f. sp. avenae</name>
    <dbReference type="NCBI Taxonomy" id="200324"/>
    <lineage>
        <taxon>Eukaryota</taxon>
        <taxon>Fungi</taxon>
        <taxon>Dikarya</taxon>
        <taxon>Basidiomycota</taxon>
        <taxon>Pucciniomycotina</taxon>
        <taxon>Pucciniomycetes</taxon>
        <taxon>Pucciniales</taxon>
        <taxon>Pucciniaceae</taxon>
        <taxon>Puccinia</taxon>
    </lineage>
</organism>
<dbReference type="InterPro" id="IPR027532">
    <property type="entry name" value="Mdm12"/>
</dbReference>
<dbReference type="GO" id="GO:0015914">
    <property type="term" value="P:phospholipid transport"/>
    <property type="evidence" value="ECO:0007669"/>
    <property type="project" value="TreeGrafter"/>
</dbReference>
<dbReference type="AlphaFoldDB" id="A0A2N5SDD5"/>
<protein>
    <recommendedName>
        <fullName evidence="4">CCHC-type domain-containing protein</fullName>
    </recommendedName>
</protein>
<keyword evidence="1" id="KW-0256">Endoplasmic reticulum</keyword>
<evidence type="ECO:0000256" key="1">
    <source>
        <dbReference type="ARBA" id="ARBA00022824"/>
    </source>
</evidence>
<comment type="caution">
    <text evidence="2">The sequence shown here is derived from an EMBL/GenBank/DDBJ whole genome shotgun (WGS) entry which is preliminary data.</text>
</comment>
<evidence type="ECO:0008006" key="4">
    <source>
        <dbReference type="Google" id="ProtNLM"/>
    </source>
</evidence>
<reference evidence="2 3" key="1">
    <citation type="submission" date="2017-11" db="EMBL/GenBank/DDBJ databases">
        <title>De novo assembly and phasing of dikaryotic genomes from two isolates of Puccinia coronata f. sp. avenae, the causal agent of oat crown rust.</title>
        <authorList>
            <person name="Miller M.E."/>
            <person name="Zhang Y."/>
            <person name="Omidvar V."/>
            <person name="Sperschneider J."/>
            <person name="Schwessinger B."/>
            <person name="Raley C."/>
            <person name="Palmer J.M."/>
            <person name="Garnica D."/>
            <person name="Upadhyaya N."/>
            <person name="Rathjen J."/>
            <person name="Taylor J.M."/>
            <person name="Park R.F."/>
            <person name="Dodds P.N."/>
            <person name="Hirsch C.D."/>
            <person name="Kianian S.F."/>
            <person name="Figueroa M."/>
        </authorList>
    </citation>
    <scope>NUCLEOTIDE SEQUENCE [LARGE SCALE GENOMIC DNA]</scope>
    <source>
        <strain evidence="2">12SD80</strain>
    </source>
</reference>
<dbReference type="Proteomes" id="UP000235392">
    <property type="component" value="Unassembled WGS sequence"/>
</dbReference>
<dbReference type="EMBL" id="PGCI01000930">
    <property type="protein sequence ID" value="PLW11267.1"/>
    <property type="molecule type" value="Genomic_DNA"/>
</dbReference>